<dbReference type="RefSeq" id="WP_183403364.1">
    <property type="nucleotide sequence ID" value="NZ_JACHGG010000002.1"/>
</dbReference>
<dbReference type="InterPro" id="IPR025269">
    <property type="entry name" value="SAM-like_dom"/>
</dbReference>
<accession>A0A7W9SZV0</accession>
<dbReference type="GO" id="GO:0003677">
    <property type="term" value="F:DNA binding"/>
    <property type="evidence" value="ECO:0007669"/>
    <property type="project" value="UniProtKB-KW"/>
</dbReference>
<evidence type="ECO:0000313" key="6">
    <source>
        <dbReference type="Proteomes" id="UP000532746"/>
    </source>
</evidence>
<comment type="caution">
    <text evidence="5">The sequence shown here is derived from an EMBL/GenBank/DDBJ whole genome shotgun (WGS) entry which is preliminary data.</text>
</comment>
<dbReference type="GO" id="GO:0006310">
    <property type="term" value="P:DNA recombination"/>
    <property type="evidence" value="ECO:0007669"/>
    <property type="project" value="UniProtKB-KW"/>
</dbReference>
<dbReference type="Pfam" id="PF13102">
    <property type="entry name" value="Phage_int_SAM_5"/>
    <property type="match status" value="1"/>
</dbReference>
<evidence type="ECO:0000259" key="4">
    <source>
        <dbReference type="Pfam" id="PF13102"/>
    </source>
</evidence>
<sequence length="495" mass="58353">MATVSTLVRVKNKKKAENPLWVILRHKNSDGTRLEVAISTGENIDPSELKRGKVVGDKSIALNELVTTISGELYKAFEIVLKRGEAVTAALVRTEYDRIVADRLLEEKRRLFFRKSDEYAKNQKIYNTKKYLRRIDEEIQERLQWKENNQRRLDELEGNISTLESTKKDLLVTYFQRFLDEKRNNLKRNSSAGYVSIMKMVEGYSKTLRIQDVNRTIMYELEDYMIQKKLSNTSIENYTSKIKGILNYFVDELNLGTSYKGYTFKLPIYANDVVYLSLEQLQDFWKYEKAMKSYEKQPNRTTPKGYQRVKDLFMFMCGTSLRFVDIFVNFRELIQVDTDRHGNTTEYIVMTPQKTQKKQIRVKIPVTPLVKSILVRNDYQFKPMRDDYFRDLLREFCEDIPSFQQEVTWFDFQGQEKVPYLDPKTRRKPLVWQELGSHTGRRTWINMAIQSGYTIPEVMGVTGHTEMNTLALYFSKAKVTRDKPLNFFNNVEQKG</sequence>
<feature type="domain" description="Phage integrase SAM-like" evidence="4">
    <location>
        <begin position="171"/>
        <end position="248"/>
    </location>
</feature>
<proteinExistence type="predicted"/>
<name>A0A7W9SZV0_9BACT</name>
<dbReference type="InterPro" id="IPR011010">
    <property type="entry name" value="DNA_brk_join_enz"/>
</dbReference>
<dbReference type="Gene3D" id="1.10.443.10">
    <property type="entry name" value="Intergrase catalytic core"/>
    <property type="match status" value="1"/>
</dbReference>
<organism evidence="5 6">
    <name type="scientific">Hymenobacter luteus</name>
    <dbReference type="NCBI Taxonomy" id="1411122"/>
    <lineage>
        <taxon>Bacteria</taxon>
        <taxon>Pseudomonadati</taxon>
        <taxon>Bacteroidota</taxon>
        <taxon>Cytophagia</taxon>
        <taxon>Cytophagales</taxon>
        <taxon>Hymenobacteraceae</taxon>
        <taxon>Hymenobacter</taxon>
    </lineage>
</organism>
<dbReference type="GO" id="GO:0015074">
    <property type="term" value="P:DNA integration"/>
    <property type="evidence" value="ECO:0007669"/>
    <property type="project" value="InterPro"/>
</dbReference>
<evidence type="ECO:0000256" key="2">
    <source>
        <dbReference type="ARBA" id="ARBA00023172"/>
    </source>
</evidence>
<dbReference type="Gene3D" id="1.10.150.130">
    <property type="match status" value="1"/>
</dbReference>
<protein>
    <recommendedName>
        <fullName evidence="4">Phage integrase SAM-like domain-containing protein</fullName>
    </recommendedName>
</protein>
<dbReference type="InterPro" id="IPR013762">
    <property type="entry name" value="Integrase-like_cat_sf"/>
</dbReference>
<dbReference type="AlphaFoldDB" id="A0A7W9SZV0"/>
<feature type="coiled-coil region" evidence="3">
    <location>
        <begin position="146"/>
        <end position="173"/>
    </location>
</feature>
<dbReference type="EMBL" id="JACHGG010000002">
    <property type="protein sequence ID" value="MBB6058410.1"/>
    <property type="molecule type" value="Genomic_DNA"/>
</dbReference>
<evidence type="ECO:0000313" key="5">
    <source>
        <dbReference type="EMBL" id="MBB6058410.1"/>
    </source>
</evidence>
<keyword evidence="1" id="KW-0238">DNA-binding</keyword>
<evidence type="ECO:0000256" key="3">
    <source>
        <dbReference type="SAM" id="Coils"/>
    </source>
</evidence>
<dbReference type="SUPFAM" id="SSF56349">
    <property type="entry name" value="DNA breaking-rejoining enzymes"/>
    <property type="match status" value="1"/>
</dbReference>
<dbReference type="Proteomes" id="UP000532746">
    <property type="component" value="Unassembled WGS sequence"/>
</dbReference>
<reference evidence="5 6" key="1">
    <citation type="submission" date="2020-08" db="EMBL/GenBank/DDBJ databases">
        <title>Genomic Encyclopedia of Type Strains, Phase IV (KMG-IV): sequencing the most valuable type-strain genomes for metagenomic binning, comparative biology and taxonomic classification.</title>
        <authorList>
            <person name="Goeker M."/>
        </authorList>
    </citation>
    <scope>NUCLEOTIDE SEQUENCE [LARGE SCALE GENOMIC DNA]</scope>
    <source>
        <strain evidence="5 6">DSM 26718</strain>
    </source>
</reference>
<gene>
    <name evidence="5" type="ORF">HNQ93_001256</name>
</gene>
<dbReference type="InterPro" id="IPR010998">
    <property type="entry name" value="Integrase_recombinase_N"/>
</dbReference>
<keyword evidence="2" id="KW-0233">DNA recombination</keyword>
<evidence type="ECO:0000256" key="1">
    <source>
        <dbReference type="ARBA" id="ARBA00023125"/>
    </source>
</evidence>
<keyword evidence="6" id="KW-1185">Reference proteome</keyword>
<keyword evidence="3" id="KW-0175">Coiled coil</keyword>